<dbReference type="SMART" id="SM00282">
    <property type="entry name" value="LamG"/>
    <property type="match status" value="3"/>
</dbReference>
<feature type="region of interest" description="Disordered" evidence="1">
    <location>
        <begin position="772"/>
        <end position="794"/>
    </location>
</feature>
<feature type="domain" description="Laminin G" evidence="2">
    <location>
        <begin position="1441"/>
        <end position="1579"/>
    </location>
</feature>
<feature type="region of interest" description="Disordered" evidence="1">
    <location>
        <begin position="1590"/>
        <end position="1645"/>
    </location>
</feature>
<dbReference type="InterPro" id="IPR041690">
    <property type="entry name" value="Cadherin_5"/>
</dbReference>
<reference evidence="3 4" key="1">
    <citation type="submission" date="2018-07" db="EMBL/GenBank/DDBJ databases">
        <title>Venubactetium sediminum gen. nov., sp. nov., isolated from a marine solar saltern.</title>
        <authorList>
            <person name="Wang S."/>
        </authorList>
    </citation>
    <scope>NUCLEOTIDE SEQUENCE [LARGE SCALE GENOMIC DNA]</scope>
    <source>
        <strain evidence="3 4">WD2A32</strain>
    </source>
</reference>
<comment type="caution">
    <text evidence="3">The sequence shown here is derived from an EMBL/GenBank/DDBJ whole genome shotgun (WGS) entry which is preliminary data.</text>
</comment>
<dbReference type="InterPro" id="IPR001791">
    <property type="entry name" value="Laminin_G"/>
</dbReference>
<dbReference type="Pfam" id="PF13385">
    <property type="entry name" value="Laminin_G_3"/>
    <property type="match status" value="3"/>
</dbReference>
<dbReference type="Proteomes" id="UP000253941">
    <property type="component" value="Unassembled WGS sequence"/>
</dbReference>
<feature type="region of interest" description="Disordered" evidence="1">
    <location>
        <begin position="394"/>
        <end position="423"/>
    </location>
</feature>
<evidence type="ECO:0000313" key="3">
    <source>
        <dbReference type="EMBL" id="RDD62279.1"/>
    </source>
</evidence>
<feature type="domain" description="Laminin G" evidence="2">
    <location>
        <begin position="968"/>
        <end position="1106"/>
    </location>
</feature>
<dbReference type="NCBIfam" id="NF012211">
    <property type="entry name" value="tand_rpt_95"/>
    <property type="match status" value="8"/>
</dbReference>
<dbReference type="InterPro" id="IPR012334">
    <property type="entry name" value="Pectin_lyas_fold"/>
</dbReference>
<feature type="compositionally biased region" description="Low complexity" evidence="1">
    <location>
        <begin position="1601"/>
        <end position="1624"/>
    </location>
</feature>
<feature type="compositionally biased region" description="Polar residues" evidence="1">
    <location>
        <begin position="1634"/>
        <end position="1645"/>
    </location>
</feature>
<accession>A0A369TAC4</accession>
<dbReference type="InterPro" id="IPR011050">
    <property type="entry name" value="Pectin_lyase_fold/virulence"/>
</dbReference>
<proteinExistence type="predicted"/>
<dbReference type="PANTHER" id="PTHR34720">
    <property type="entry name" value="MICROCYSTIN DEPENDENT PROTEIN"/>
    <property type="match status" value="1"/>
</dbReference>
<evidence type="ECO:0000313" key="4">
    <source>
        <dbReference type="Proteomes" id="UP000253941"/>
    </source>
</evidence>
<feature type="region of interest" description="Disordered" evidence="1">
    <location>
        <begin position="736"/>
        <end position="758"/>
    </location>
</feature>
<dbReference type="PANTHER" id="PTHR34720:SF9">
    <property type="entry name" value="BLR4714 PROTEIN"/>
    <property type="match status" value="1"/>
</dbReference>
<protein>
    <submittedName>
        <fullName evidence="3">Tandem-95 repeat protein</fullName>
    </submittedName>
</protein>
<dbReference type="SUPFAM" id="SSF49899">
    <property type="entry name" value="Concanavalin A-like lectins/glucanases"/>
    <property type="match status" value="3"/>
</dbReference>
<evidence type="ECO:0000256" key="1">
    <source>
        <dbReference type="SAM" id="MobiDB-lite"/>
    </source>
</evidence>
<feature type="compositionally biased region" description="Polar residues" evidence="1">
    <location>
        <begin position="502"/>
        <end position="518"/>
    </location>
</feature>
<dbReference type="Gene3D" id="2.60.120.200">
    <property type="match status" value="3"/>
</dbReference>
<gene>
    <name evidence="3" type="ORF">DRB17_08590</name>
</gene>
<dbReference type="InterPro" id="IPR013320">
    <property type="entry name" value="ConA-like_dom_sf"/>
</dbReference>
<keyword evidence="4" id="KW-1185">Reference proteome</keyword>
<feature type="region of interest" description="Disordered" evidence="1">
    <location>
        <begin position="488"/>
        <end position="518"/>
    </location>
</feature>
<sequence length="1973" mass="202801">MPASNETITVSSVQELKNALAQATGGETILLESGSYGSVDLKGYQFSEFVTVKSADGNMGAVFEDLGIYDSSYLRVDNVHVSNSGNGSASAPLVTVDGGSRNIEFINSEVNGRVDNNYDGFYGIHSGDATSVRFENNFVHDVKHGGVFVGTDDIQVVGNTFDHVRTDSMKFISNRGGLVENNTGARHVHPGATDHVDFIQFQGAPSHDFVIRGNVYLPETDHLSQGIFMGDVGSYSNFLIENNIIYTGLVRGISIKQGTDITVQNNTVLTIPEAGHNAAAIIIPSGSSNVSQNNVTGAKSNGSTSGSNYTAQFSDPNGSAYYDDFYVNASEGRGITLEDLRPVAGGPVDFGSGMGAEERIAELLGSLDNSASAVDDSLSVQEGDSVTFDGQDLLSNDSDSDGDALSIDSLGQPANGTIVDNGDGTYTYTPDADFSGTDSFTYTVTDNNGSQDQATVSVEVSDTPDAPVAADDRVSVRADGSKTIDVLANDSDPDGDPISLDSFDQPTHGTLSQNSDGTLTYTPDSGYLGSDNFTYTISDGTGRTDTATVSIDVNDFPTPTYEDGSLNFDGTTNSAVVVDHQSAFELPNGTLELAFTADTVSGRQGLFSKDASGNGDGGHLTVLIEDGDLVVRLQSDGGVSVPVLTASNAVSVGEAHHAAITFGDAGLKLYVDGELAGQASYTGGIASNTEPMVIGANQWASSDNTADSIQDAFDGQIGTVALYGEALSQADIQALAGQAPSEPSEPSNTAPVAGDDSVTTDADTAVTLDVLANDSDGDGDTLDIGSLGSPSNGTVVENADGTLTYTPDADFSGSDSFTYTVNDGNGGSDTATVSVTVNEVQDNPNAVSDEATVTGGESVTVDVLANDTDPDGDPLSLDSFEQPSSGTVVENADGTLTYTANSGFSGSDSFTYTISDGTGRTDTATVSIDVTEPAGGDSSAVLEETGLTFDGSKRSAVVLDHDPTYELPNGTLELAFTADTVSGRQGLFSKDSKGNDDGGHLTVLIENGDLVARLQSDGSVNVPALTATNAITAGQTHHVAITFGDTGLKLYVDGELAGEASYTGGIAPNLEPIVIGANQWASGDNVADKIQDAFDGRIDTVALHGEAMTADEIATLAGGGTVSEPSNTAPVAGDDSVTTDADTAVTVDVLANDSDGDGDSLDVTSLGNPSNGTVVENADGTLTYTPDADFSGSDSFTYTVSDGNGGSDTATVSVTVNEVQDNPDAVSDQATVTAGESVTVDVLANDTDPDGDPLSLDSFEQPANGSVTQNADGTLTYTANSGFSGSDSFTYTISDDTGRTDTATVDVTVNDAPDNPDAVNDQATVTAGESVTLDVLANDTDPDGDPLGLDSVEQPSNGTVVQNADGTLTYTPVSGFSGSDNFSYTISDGTGRTDTATVSIDVTEPAGSSDPNAVLEQTALTFDGTSGSALVLDHEAGYELPNGTLELAFTADTVSGRQGLFSKDASGNGDGGHLTVLIEDGDLVARLQSDGGVNVPVLTASNAVSAGKAHHVALTFGDAGLKLYVDGELAGEASYTGGISANSEPIVIGANQWASSDNTADSIQDAFDGQMSTVALYNEAMPADEIATRADGGTVSEPSNTAPVASDDSATTDADTAVTLDVLANDSDDDGNTLDISSLSDPSNGTVVENADGTLTYTPNAGFSGSDSFTYTVSDGNGGSDTANVNVTVNDIVDDTMGEFGQISGLTDQPQTVQLSHGFDNPVVFAMVPSENGLEPVAVRVSNVQSDSFTIQLQEPAYLDGSHVAEDVSFMVLEAGSWQLADGTRLEVGTRDASGQALTGGWEDVSFAQDFGATPAVFTQTQTTNDPDYVHTRQMPANSDGFSFAMEEEESQFLTDHGQETVGWMAIEQGSGLWDGHAFEAGSTGDRITDSGASVSFADAFDSAPQILASVSSFDGANPVDVRYQDVDGSEVVIRVQEDQSSNTEVAHTSESVDYLAIDGSGLLTADSVDLWA</sequence>
<feature type="domain" description="Laminin G" evidence="2">
    <location>
        <begin position="587"/>
        <end position="725"/>
    </location>
</feature>
<dbReference type="Gene3D" id="2.160.20.10">
    <property type="entry name" value="Single-stranded right-handed beta-helix, Pectin lyase-like"/>
    <property type="match status" value="1"/>
</dbReference>
<dbReference type="Pfam" id="PF17963">
    <property type="entry name" value="Big_9"/>
    <property type="match status" value="7"/>
</dbReference>
<dbReference type="EMBL" id="QPMH01000006">
    <property type="protein sequence ID" value="RDD62279.1"/>
    <property type="molecule type" value="Genomic_DNA"/>
</dbReference>
<dbReference type="Pfam" id="PF17892">
    <property type="entry name" value="Cadherin_5"/>
    <property type="match status" value="1"/>
</dbReference>
<evidence type="ECO:0000259" key="2">
    <source>
        <dbReference type="SMART" id="SM00282"/>
    </source>
</evidence>
<dbReference type="SUPFAM" id="SSF51126">
    <property type="entry name" value="Pectin lyase-like"/>
    <property type="match status" value="1"/>
</dbReference>
<organism evidence="3 4">
    <name type="scientific">Ferruginivarius sediminum</name>
    <dbReference type="NCBI Taxonomy" id="2661937"/>
    <lineage>
        <taxon>Bacteria</taxon>
        <taxon>Pseudomonadati</taxon>
        <taxon>Pseudomonadota</taxon>
        <taxon>Alphaproteobacteria</taxon>
        <taxon>Rhodospirillales</taxon>
        <taxon>Rhodospirillaceae</taxon>
        <taxon>Ferruginivarius</taxon>
    </lineage>
</organism>
<name>A0A369TAC4_9PROT</name>
<dbReference type="Gene3D" id="2.60.40.3440">
    <property type="match status" value="8"/>
</dbReference>
<dbReference type="RefSeq" id="WP_114581792.1">
    <property type="nucleotide sequence ID" value="NZ_QPMH01000006.1"/>
</dbReference>